<dbReference type="STRING" id="36818.BGK67_33755"/>
<dbReference type="Proteomes" id="UP000095705">
    <property type="component" value="Unassembled WGS sequence"/>
</dbReference>
<protein>
    <submittedName>
        <fullName evidence="1">Uncharacterized protein</fullName>
    </submittedName>
</protein>
<dbReference type="AlphaFoldDB" id="A0A1E5P0F1"/>
<name>A0A1E5P0F1_9ACTN</name>
<evidence type="ECO:0000313" key="2">
    <source>
        <dbReference type="Proteomes" id="UP000095705"/>
    </source>
</evidence>
<organism evidence="1 2">
    <name type="scientific">Streptomyces subrutilus</name>
    <dbReference type="NCBI Taxonomy" id="36818"/>
    <lineage>
        <taxon>Bacteria</taxon>
        <taxon>Bacillati</taxon>
        <taxon>Actinomycetota</taxon>
        <taxon>Actinomycetes</taxon>
        <taxon>Kitasatosporales</taxon>
        <taxon>Streptomycetaceae</taxon>
        <taxon>Streptomyces</taxon>
    </lineage>
</organism>
<sequence>MKCAPDRAGRSQLHGGRIQAARRAMAPLPMHQILPDTGEDRRLLPLDVDSVDTLVVSLHPHLLRESSNSPCEAAALLWLVLLEAK</sequence>
<keyword evidence="2" id="KW-1185">Reference proteome</keyword>
<gene>
    <name evidence="1" type="ORF">BGK67_33755</name>
</gene>
<dbReference type="EMBL" id="MEHK01000002">
    <property type="protein sequence ID" value="OEJ22496.1"/>
    <property type="molecule type" value="Genomic_DNA"/>
</dbReference>
<accession>A0A1E5P0F1</accession>
<reference evidence="1 2" key="1">
    <citation type="submission" date="2016-08" db="EMBL/GenBank/DDBJ databases">
        <title>The complete genome of Streptomyces subrutilus 10-1-1.</title>
        <authorList>
            <person name="Chen X."/>
        </authorList>
    </citation>
    <scope>NUCLEOTIDE SEQUENCE [LARGE SCALE GENOMIC DNA]</scope>
    <source>
        <strain evidence="1 2">10-1-1</strain>
    </source>
</reference>
<proteinExistence type="predicted"/>
<comment type="caution">
    <text evidence="1">The sequence shown here is derived from an EMBL/GenBank/DDBJ whole genome shotgun (WGS) entry which is preliminary data.</text>
</comment>
<evidence type="ECO:0000313" key="1">
    <source>
        <dbReference type="EMBL" id="OEJ22496.1"/>
    </source>
</evidence>